<dbReference type="AlphaFoldDB" id="I2NUH7"/>
<protein>
    <submittedName>
        <fullName evidence="1">Uncharacterized protein</fullName>
    </submittedName>
</protein>
<dbReference type="EMBL" id="AJMT01000066">
    <property type="protein sequence ID" value="EIG29488.1"/>
    <property type="molecule type" value="Genomic_DNA"/>
</dbReference>
<proteinExistence type="predicted"/>
<reference evidence="1 2" key="1">
    <citation type="submission" date="2012-04" db="EMBL/GenBank/DDBJ databases">
        <authorList>
            <person name="Harkins D.M."/>
            <person name="Madupu R."/>
            <person name="Durkin A.S."/>
            <person name="Torralba M."/>
            <person name="Methe B."/>
            <person name="Sutton G.G."/>
            <person name="Nelson K.E."/>
        </authorList>
    </citation>
    <scope>NUCLEOTIDE SEQUENCE [LARGE SCALE GENOMIC DNA]</scope>
    <source>
        <strain evidence="1 2">VK64</strain>
    </source>
</reference>
<dbReference type="Proteomes" id="UP000004473">
    <property type="component" value="Unassembled WGS sequence"/>
</dbReference>
<evidence type="ECO:0000313" key="2">
    <source>
        <dbReference type="Proteomes" id="UP000004473"/>
    </source>
</evidence>
<organism evidence="1 2">
    <name type="scientific">Neisseria sicca VK64</name>
    <dbReference type="NCBI Taxonomy" id="1095748"/>
    <lineage>
        <taxon>Bacteria</taxon>
        <taxon>Pseudomonadati</taxon>
        <taxon>Pseudomonadota</taxon>
        <taxon>Betaproteobacteria</taxon>
        <taxon>Neisseriales</taxon>
        <taxon>Neisseriaceae</taxon>
        <taxon>Neisseria</taxon>
    </lineage>
</organism>
<dbReference type="PATRIC" id="fig|1095748.3.peg.885"/>
<comment type="caution">
    <text evidence="1">The sequence shown here is derived from an EMBL/GenBank/DDBJ whole genome shotgun (WGS) entry which is preliminary data.</text>
</comment>
<accession>I2NUH7</accession>
<dbReference type="RefSeq" id="WP_003764711.1">
    <property type="nucleotide sequence ID" value="NZ_AJMT01000066.1"/>
</dbReference>
<gene>
    <name evidence="1" type="ORF">HMPREF1051_2002</name>
</gene>
<evidence type="ECO:0000313" key="1">
    <source>
        <dbReference type="EMBL" id="EIG29488.1"/>
    </source>
</evidence>
<name>I2NUH7_NEISI</name>
<sequence>MYYELHLTSTPQPYSALHRFQTTCADLGGKAVLIELPEGEHPQQPMFSAVIQSDDYHAVRQHIQMLANRFAAQGFTIVREKIEIPADCAVCFQTSYPNEKPCYFEWHGKVRHKAEELPTLRAPTALAAMPICRATLYAIRLTNGLLPCAIRVITLSLLSVYKSC</sequence>